<dbReference type="EMBL" id="SDHZ01000007">
    <property type="protein sequence ID" value="RXK80486.1"/>
    <property type="molecule type" value="Genomic_DNA"/>
</dbReference>
<protein>
    <submittedName>
        <fullName evidence="2">Uncharacterized protein</fullName>
    </submittedName>
</protein>
<dbReference type="RefSeq" id="WP_129006565.1">
    <property type="nucleotide sequence ID" value="NZ_SDHZ01000007.1"/>
</dbReference>
<gene>
    <name evidence="2" type="ORF">ESB13_23595</name>
</gene>
<organism evidence="2 3">
    <name type="scientific">Filimonas effusa</name>
    <dbReference type="NCBI Taxonomy" id="2508721"/>
    <lineage>
        <taxon>Bacteria</taxon>
        <taxon>Pseudomonadati</taxon>
        <taxon>Bacteroidota</taxon>
        <taxon>Chitinophagia</taxon>
        <taxon>Chitinophagales</taxon>
        <taxon>Chitinophagaceae</taxon>
        <taxon>Filimonas</taxon>
    </lineage>
</organism>
<sequence>MKKERSSYATLLLILLGFCICTKCASQGSEPVKVVNSCILSLNIAKRIDVVVGDSLKGIIRWSEDNCNFHLIDSVAAFFLRKEDSLSYRCLVALASCSDGCLTDYFIEKIGLIYRKKFSIFFDFLYFDHKKGNKNDLANFLVEYWSSVASLSENPNQVVAKIKLKAAQDVLMSASNKSDKKKYLDFLLSRINTEYLD</sequence>
<feature type="chain" id="PRO_5020739441" evidence="1">
    <location>
        <begin position="26"/>
        <end position="197"/>
    </location>
</feature>
<keyword evidence="3" id="KW-1185">Reference proteome</keyword>
<proteinExistence type="predicted"/>
<dbReference type="Proteomes" id="UP000290545">
    <property type="component" value="Unassembled WGS sequence"/>
</dbReference>
<accession>A0A4Q1CYU2</accession>
<keyword evidence="1" id="KW-0732">Signal</keyword>
<evidence type="ECO:0000313" key="3">
    <source>
        <dbReference type="Proteomes" id="UP000290545"/>
    </source>
</evidence>
<comment type="caution">
    <text evidence="2">The sequence shown here is derived from an EMBL/GenBank/DDBJ whole genome shotgun (WGS) entry which is preliminary data.</text>
</comment>
<evidence type="ECO:0000313" key="2">
    <source>
        <dbReference type="EMBL" id="RXK80486.1"/>
    </source>
</evidence>
<reference evidence="2 3" key="1">
    <citation type="submission" date="2019-01" db="EMBL/GenBank/DDBJ databases">
        <title>Filimonas sp. strain TTM-71.</title>
        <authorList>
            <person name="Chen W.-M."/>
        </authorList>
    </citation>
    <scope>NUCLEOTIDE SEQUENCE [LARGE SCALE GENOMIC DNA]</scope>
    <source>
        <strain evidence="2 3">TTM-71</strain>
    </source>
</reference>
<evidence type="ECO:0000256" key="1">
    <source>
        <dbReference type="SAM" id="SignalP"/>
    </source>
</evidence>
<dbReference type="AlphaFoldDB" id="A0A4Q1CYU2"/>
<name>A0A4Q1CYU2_9BACT</name>
<feature type="signal peptide" evidence="1">
    <location>
        <begin position="1"/>
        <end position="25"/>
    </location>
</feature>